<feature type="domain" description="ABC transporter" evidence="5">
    <location>
        <begin position="4"/>
        <end position="229"/>
    </location>
</feature>
<evidence type="ECO:0000256" key="2">
    <source>
        <dbReference type="ARBA" id="ARBA00022448"/>
    </source>
</evidence>
<dbReference type="InterPro" id="IPR050763">
    <property type="entry name" value="ABC_transporter_ATP-binding"/>
</dbReference>
<name>A0A1J5QU90_9ZZZZ</name>
<dbReference type="AlphaFoldDB" id="A0A1J5QU90"/>
<dbReference type="PROSITE" id="PS00211">
    <property type="entry name" value="ABC_TRANSPORTER_1"/>
    <property type="match status" value="1"/>
</dbReference>
<evidence type="ECO:0000256" key="3">
    <source>
        <dbReference type="ARBA" id="ARBA00022741"/>
    </source>
</evidence>
<dbReference type="InterPro" id="IPR017871">
    <property type="entry name" value="ABC_transporter-like_CS"/>
</dbReference>
<evidence type="ECO:0000313" key="6">
    <source>
        <dbReference type="EMBL" id="OIQ81051.1"/>
    </source>
</evidence>
<dbReference type="SMART" id="SM00382">
    <property type="entry name" value="AAA"/>
    <property type="match status" value="1"/>
</dbReference>
<dbReference type="Gene3D" id="3.40.50.300">
    <property type="entry name" value="P-loop containing nucleotide triphosphate hydrolases"/>
    <property type="match status" value="1"/>
</dbReference>
<dbReference type="PANTHER" id="PTHR42711:SF5">
    <property type="entry name" value="ABC TRANSPORTER ATP-BINDING PROTEIN NATA"/>
    <property type="match status" value="1"/>
</dbReference>
<comment type="similarity">
    <text evidence="1">Belongs to the ABC transporter superfamily.</text>
</comment>
<dbReference type="PANTHER" id="PTHR42711">
    <property type="entry name" value="ABC TRANSPORTER ATP-BINDING PROTEIN"/>
    <property type="match status" value="1"/>
</dbReference>
<accession>A0A1J5QU90</accession>
<dbReference type="CDD" id="cd03230">
    <property type="entry name" value="ABC_DR_subfamily_A"/>
    <property type="match status" value="1"/>
</dbReference>
<keyword evidence="2" id="KW-0813">Transport</keyword>
<dbReference type="InterPro" id="IPR027417">
    <property type="entry name" value="P-loop_NTPase"/>
</dbReference>
<gene>
    <name evidence="6" type="primary">ybhF_22</name>
    <name evidence="6" type="ORF">GALL_371750</name>
</gene>
<evidence type="ECO:0000256" key="4">
    <source>
        <dbReference type="ARBA" id="ARBA00022840"/>
    </source>
</evidence>
<dbReference type="GO" id="GO:0005524">
    <property type="term" value="F:ATP binding"/>
    <property type="evidence" value="ECO:0007669"/>
    <property type="project" value="UniProtKB-KW"/>
</dbReference>
<dbReference type="InterPro" id="IPR003439">
    <property type="entry name" value="ABC_transporter-like_ATP-bd"/>
</dbReference>
<proteinExistence type="inferred from homology"/>
<reference evidence="6" key="1">
    <citation type="submission" date="2016-10" db="EMBL/GenBank/DDBJ databases">
        <title>Sequence of Gallionella enrichment culture.</title>
        <authorList>
            <person name="Poehlein A."/>
            <person name="Muehling M."/>
            <person name="Daniel R."/>
        </authorList>
    </citation>
    <scope>NUCLEOTIDE SEQUENCE</scope>
</reference>
<dbReference type="EMBL" id="MLJW01000976">
    <property type="protein sequence ID" value="OIQ81051.1"/>
    <property type="molecule type" value="Genomic_DNA"/>
</dbReference>
<dbReference type="PROSITE" id="PS50893">
    <property type="entry name" value="ABC_TRANSPORTER_2"/>
    <property type="match status" value="1"/>
</dbReference>
<evidence type="ECO:0000256" key="1">
    <source>
        <dbReference type="ARBA" id="ARBA00005417"/>
    </source>
</evidence>
<dbReference type="SUPFAM" id="SSF52540">
    <property type="entry name" value="P-loop containing nucleoside triphosphate hydrolases"/>
    <property type="match status" value="1"/>
</dbReference>
<organism evidence="6">
    <name type="scientific">mine drainage metagenome</name>
    <dbReference type="NCBI Taxonomy" id="410659"/>
    <lineage>
        <taxon>unclassified sequences</taxon>
        <taxon>metagenomes</taxon>
        <taxon>ecological metagenomes</taxon>
    </lineage>
</organism>
<dbReference type="GO" id="GO:0016887">
    <property type="term" value="F:ATP hydrolysis activity"/>
    <property type="evidence" value="ECO:0007669"/>
    <property type="project" value="InterPro"/>
</dbReference>
<sequence length="291" mass="32035">MSIIATHELTKRYGDKDAVHELNLEIDAGEVFGFLGPNGAGKTTTIRLLLGLIQATSGSAEIFGLDTKKHSVEIHKRLAYVPGESNLWGALTGKQTVDLLGALHGQVDSEYRKELVERFQLDPIKKVRAYSKGNRQKLLLIAGLSSRSDVLLLDEPTSGLDPLMQEVFRKAVLDAKERGQTVFLSSHTLSEVEVLCDRVALLRNGELIETGTLDQMRLLSALTYQITFADEPVDLTVIENIKHVLVEGRRVTCEVTGKPTALLKLLAGQDVVKVVSHEPSLEEIFLSHYGN</sequence>
<evidence type="ECO:0000259" key="5">
    <source>
        <dbReference type="PROSITE" id="PS50893"/>
    </source>
</evidence>
<dbReference type="InterPro" id="IPR003593">
    <property type="entry name" value="AAA+_ATPase"/>
</dbReference>
<protein>
    <submittedName>
        <fullName evidence="6">Putative ABC transporter ATP-binding protein YbhF</fullName>
    </submittedName>
</protein>
<comment type="caution">
    <text evidence="6">The sequence shown here is derived from an EMBL/GenBank/DDBJ whole genome shotgun (WGS) entry which is preliminary data.</text>
</comment>
<dbReference type="Pfam" id="PF00005">
    <property type="entry name" value="ABC_tran"/>
    <property type="match status" value="1"/>
</dbReference>
<keyword evidence="4 6" id="KW-0067">ATP-binding</keyword>
<keyword evidence="3" id="KW-0547">Nucleotide-binding</keyword>